<dbReference type="Proteomes" id="UP000071778">
    <property type="component" value="Chromosome"/>
</dbReference>
<keyword evidence="2" id="KW-1133">Transmembrane helix</keyword>
<proteinExistence type="predicted"/>
<evidence type="ECO:0000256" key="1">
    <source>
        <dbReference type="SAM" id="MobiDB-lite"/>
    </source>
</evidence>
<dbReference type="AlphaFoldDB" id="A0A127QJF2"/>
<keyword evidence="4" id="KW-1185">Reference proteome</keyword>
<keyword evidence="2" id="KW-0812">Transmembrane</keyword>
<sequence length="840" mass="89690">MKICGSRQHKYAKEFIQGLEEALRAESVSESPRIVAETVRRPDLTLNVARILPASRRRQRLQQGAVLPIAIFFFAVLCVGLFAVYNMAQVTSDKRHLINAADAIAYSDATIAAEGLNYTAYTNRAMVSNYVAVSQLTGMWSTTTMADQYWRNSPKAIKAIGDLAAFIPEVGPLIKNVANGIAAVQGAVQKVSNLARVTSVVLANAGTAANSLSNYALFAAQQTHLLATLNAIANAQTDLLKANAPDASYIPSIIAYQSLKGVTEFLRMLKLHQPPKKFLGLEKMKTKMPADQEGIEFNLVHRLMTGEMFNFTSGSAGRRLFPKIQGLWAMDMCHQKYIGEGISGLANGSGLSDMIPGMPGAEIAGPAIQVVLGLLGSAISPLMCIYDRTGGTRAIQTQDGNYAWTNIDITDLNILGVKIPLAGAANMSRLSKKGGAGESIPLDLNEYVNAVKQNDAAKKSYWGEAVGLDDCAYIIYPTGEVAAPRLGGACASLAPGSAKGDGTGPGGGYLGRGVFQMASKAANSAIKRTPSVATLDENQADEIVAPIAPLLESVGRSINSSNSSQDLINQQNASTNSPGNVVGGSPAGMPASGEALAVPTAGNNGEVDDTIAALRQQSTNFEGLSGRSLPNLEQLVILTDLQRLAANSAGEVEGGDPISNGLRFLLNLVGLGNVADALTMRSSRGTQTLWQKNGIGVDMGLPASRFGLWEMRDANIGNYQADREDPGNLFVAPRKLQDSALKDLGPTFMVGLEEAADKAQIKPLDKFNLGQIAIKDYDADIKTTYLRAIGKARVYYRSPLERWTIRQQVVTHANLMQPYWNARLEGLNYPEKLLLSTVIN</sequence>
<evidence type="ECO:0000313" key="3">
    <source>
        <dbReference type="EMBL" id="AMP10177.1"/>
    </source>
</evidence>
<evidence type="ECO:0000313" key="4">
    <source>
        <dbReference type="Proteomes" id="UP000071778"/>
    </source>
</evidence>
<feature type="compositionally biased region" description="Low complexity" evidence="1">
    <location>
        <begin position="561"/>
        <end position="572"/>
    </location>
</feature>
<keyword evidence="2" id="KW-0472">Membrane</keyword>
<organism evidence="3 4">
    <name type="scientific">Collimonas arenae</name>
    <dbReference type="NCBI Taxonomy" id="279058"/>
    <lineage>
        <taxon>Bacteria</taxon>
        <taxon>Pseudomonadati</taxon>
        <taxon>Pseudomonadota</taxon>
        <taxon>Betaproteobacteria</taxon>
        <taxon>Burkholderiales</taxon>
        <taxon>Oxalobacteraceae</taxon>
        <taxon>Collimonas</taxon>
    </lineage>
</organism>
<dbReference type="RefSeq" id="WP_061537223.1">
    <property type="nucleotide sequence ID" value="NZ_CP013235.1"/>
</dbReference>
<name>A0A127QJF2_9BURK</name>
<dbReference type="PATRIC" id="fig|279058.18.peg.2399"/>
<reference evidence="3 4" key="1">
    <citation type="submission" date="2015-11" db="EMBL/GenBank/DDBJ databases">
        <title>Exploring the genomic traits of fungus-feeding bacterial genus Collimonas.</title>
        <authorList>
            <person name="Song C."/>
            <person name="Schmidt R."/>
            <person name="de Jager V."/>
            <person name="Krzyzanowska D."/>
            <person name="Jongedijk E."/>
            <person name="Cankar K."/>
            <person name="Beekwilder J."/>
            <person name="van Veen A."/>
            <person name="de Boer W."/>
            <person name="van Veen J.A."/>
            <person name="Garbeva P."/>
        </authorList>
    </citation>
    <scope>NUCLEOTIDE SEQUENCE [LARGE SCALE GENOMIC DNA]</scope>
    <source>
        <strain evidence="3 4">Ter282</strain>
    </source>
</reference>
<accession>A0A127QJF2</accession>
<feature type="transmembrane region" description="Helical" evidence="2">
    <location>
        <begin position="65"/>
        <end position="85"/>
    </location>
</feature>
<evidence type="ECO:0000256" key="2">
    <source>
        <dbReference type="SAM" id="Phobius"/>
    </source>
</evidence>
<protein>
    <submittedName>
        <fullName evidence="3">Flp pilus-assembly TadE/G-like family protein</fullName>
    </submittedName>
</protein>
<feature type="region of interest" description="Disordered" evidence="1">
    <location>
        <begin position="561"/>
        <end position="602"/>
    </location>
</feature>
<gene>
    <name evidence="3" type="ORF">CAter282_2431</name>
</gene>
<dbReference type="EMBL" id="CP013235">
    <property type="protein sequence ID" value="AMP10177.1"/>
    <property type="molecule type" value="Genomic_DNA"/>
</dbReference>